<protein>
    <recommendedName>
        <fullName evidence="4 13">Outer-membrane lipoprotein LolB</fullName>
    </recommendedName>
</protein>
<keyword evidence="15" id="KW-1185">Reference proteome</keyword>
<keyword evidence="6 13" id="KW-0732">Signal</keyword>
<dbReference type="PROSITE" id="PS51257">
    <property type="entry name" value="PROKAR_LIPOPROTEIN"/>
    <property type="match status" value="1"/>
</dbReference>
<dbReference type="HAMAP" id="MF_00233">
    <property type="entry name" value="LolB"/>
    <property type="match status" value="1"/>
</dbReference>
<sequence length="209" mass="23818">MNSLKFIFILIPALFLAGCQTLDIADNRPTNVAHIEKTDAQWQQHLQQLKQINSYTSAGQLGYISSKERFSARFNWQYRNTQSYTLLLSSTITSSTLTFDMHPYGLTISDNKGNQRSAADAKLLLQEIIGMDIPLEHFSTWLKGQPNEQADYNVGSNHLLASFSYPVDGANWTADYLNYQPVGNHMMPRDILLKNSDQTLKIRIDHWAF</sequence>
<evidence type="ECO:0000256" key="1">
    <source>
        <dbReference type="ARBA" id="ARBA00004459"/>
    </source>
</evidence>
<reference evidence="14 15" key="1">
    <citation type="submission" date="2018-06" db="EMBL/GenBank/DDBJ databases">
        <authorList>
            <consortium name="Pathogen Informatics"/>
            <person name="Doyle S."/>
        </authorList>
    </citation>
    <scope>NUCLEOTIDE SEQUENCE [LARGE SCALE GENOMIC DNA]</scope>
    <source>
        <strain evidence="14 15">NCTC10699</strain>
    </source>
</reference>
<evidence type="ECO:0000256" key="7">
    <source>
        <dbReference type="ARBA" id="ARBA00022927"/>
    </source>
</evidence>
<name>A0A379B352_9PAST</name>
<keyword evidence="5 13" id="KW-0813">Transport</keyword>
<evidence type="ECO:0000256" key="13">
    <source>
        <dbReference type="HAMAP-Rule" id="MF_00233"/>
    </source>
</evidence>
<dbReference type="GO" id="GO:0009279">
    <property type="term" value="C:cell outer membrane"/>
    <property type="evidence" value="ECO:0007669"/>
    <property type="project" value="UniProtKB-SubCell"/>
</dbReference>
<keyword evidence="7 13" id="KW-0653">Protein transport</keyword>
<comment type="subcellular location">
    <subcellularLocation>
        <location evidence="1 13">Cell outer membrane</location>
        <topology evidence="1 13">Lipid-anchor</topology>
    </subcellularLocation>
</comment>
<evidence type="ECO:0000256" key="4">
    <source>
        <dbReference type="ARBA" id="ARBA00016202"/>
    </source>
</evidence>
<evidence type="ECO:0000256" key="11">
    <source>
        <dbReference type="ARBA" id="ARBA00023237"/>
    </source>
</evidence>
<evidence type="ECO:0000313" key="15">
    <source>
        <dbReference type="Proteomes" id="UP000254280"/>
    </source>
</evidence>
<dbReference type="Proteomes" id="UP000254280">
    <property type="component" value="Unassembled WGS sequence"/>
</dbReference>
<evidence type="ECO:0000256" key="2">
    <source>
        <dbReference type="ARBA" id="ARBA00009696"/>
    </source>
</evidence>
<evidence type="ECO:0000256" key="12">
    <source>
        <dbReference type="ARBA" id="ARBA00023288"/>
    </source>
</evidence>
<evidence type="ECO:0000313" key="14">
    <source>
        <dbReference type="EMBL" id="SUB33017.1"/>
    </source>
</evidence>
<comment type="similarity">
    <text evidence="2 13">Belongs to the LolB family.</text>
</comment>
<dbReference type="AlphaFoldDB" id="A0A379B352"/>
<keyword evidence="11 13" id="KW-0998">Cell outer membrane</keyword>
<dbReference type="EMBL" id="UGSS01000002">
    <property type="protein sequence ID" value="SUB33017.1"/>
    <property type="molecule type" value="Genomic_DNA"/>
</dbReference>
<keyword evidence="12 13" id="KW-0449">Lipoprotein</keyword>
<dbReference type="OrthoDB" id="9797618at2"/>
<accession>A0A379B352</accession>
<keyword evidence="10 13" id="KW-0143">Chaperone</keyword>
<keyword evidence="9 13" id="KW-0564">Palmitate</keyword>
<gene>
    <name evidence="13 14" type="primary">lolB</name>
    <name evidence="14" type="ORF">NCTC10699_00614</name>
</gene>
<evidence type="ECO:0000256" key="6">
    <source>
        <dbReference type="ARBA" id="ARBA00022729"/>
    </source>
</evidence>
<proteinExistence type="inferred from homology"/>
<evidence type="ECO:0000256" key="3">
    <source>
        <dbReference type="ARBA" id="ARBA00011245"/>
    </source>
</evidence>
<evidence type="ECO:0000256" key="8">
    <source>
        <dbReference type="ARBA" id="ARBA00023136"/>
    </source>
</evidence>
<dbReference type="Gene3D" id="2.50.20.10">
    <property type="entry name" value="Lipoprotein localisation LolA/LolB/LppX"/>
    <property type="match status" value="1"/>
</dbReference>
<evidence type="ECO:0000256" key="9">
    <source>
        <dbReference type="ARBA" id="ARBA00023139"/>
    </source>
</evidence>
<evidence type="ECO:0000256" key="10">
    <source>
        <dbReference type="ARBA" id="ARBA00023186"/>
    </source>
</evidence>
<organism evidence="14 15">
    <name type="scientific">[Pasteurella] mairii</name>
    <dbReference type="NCBI Taxonomy" id="757"/>
    <lineage>
        <taxon>Bacteria</taxon>
        <taxon>Pseudomonadati</taxon>
        <taxon>Pseudomonadota</taxon>
        <taxon>Gammaproteobacteria</taxon>
        <taxon>Pasteurellales</taxon>
        <taxon>Pasteurellaceae</taxon>
    </lineage>
</organism>
<dbReference type="SUPFAM" id="SSF89392">
    <property type="entry name" value="Prokaryotic lipoproteins and lipoprotein localization factors"/>
    <property type="match status" value="1"/>
</dbReference>
<dbReference type="NCBIfam" id="TIGR00548">
    <property type="entry name" value="lolB"/>
    <property type="match status" value="1"/>
</dbReference>
<comment type="function">
    <text evidence="13">Plays a critical role in the incorporation of lipoproteins in the outer membrane after they are released by the LolA protein.</text>
</comment>
<dbReference type="GO" id="GO:0015031">
    <property type="term" value="P:protein transport"/>
    <property type="evidence" value="ECO:0007669"/>
    <property type="project" value="UniProtKB-KW"/>
</dbReference>
<dbReference type="GO" id="GO:0044874">
    <property type="term" value="P:lipoprotein localization to outer membrane"/>
    <property type="evidence" value="ECO:0007669"/>
    <property type="project" value="UniProtKB-UniRule"/>
</dbReference>
<dbReference type="InterPro" id="IPR029046">
    <property type="entry name" value="LolA/LolB/LppX"/>
</dbReference>
<keyword evidence="8 13" id="KW-0472">Membrane</keyword>
<dbReference type="Pfam" id="PF03550">
    <property type="entry name" value="LolB"/>
    <property type="match status" value="1"/>
</dbReference>
<comment type="subunit">
    <text evidence="3 13">Monomer.</text>
</comment>
<dbReference type="CDD" id="cd16326">
    <property type="entry name" value="LolB"/>
    <property type="match status" value="1"/>
</dbReference>
<evidence type="ECO:0000256" key="5">
    <source>
        <dbReference type="ARBA" id="ARBA00022448"/>
    </source>
</evidence>
<dbReference type="InterPro" id="IPR004565">
    <property type="entry name" value="OM_lipoprot_LolB"/>
</dbReference>